<proteinExistence type="predicted"/>
<dbReference type="InterPro" id="IPR001845">
    <property type="entry name" value="HTH_ArsR_DNA-bd_dom"/>
</dbReference>
<protein>
    <recommendedName>
        <fullName evidence="4">HTH arsR-type domain-containing protein</fullName>
    </recommendedName>
</protein>
<dbReference type="GO" id="GO:0003677">
    <property type="term" value="F:DNA binding"/>
    <property type="evidence" value="ECO:0007669"/>
    <property type="project" value="UniProtKB-KW"/>
</dbReference>
<name>A0A919X535_9BACI</name>
<dbReference type="SMART" id="SM00418">
    <property type="entry name" value="HTH_ARSR"/>
    <property type="match status" value="1"/>
</dbReference>
<keyword evidence="2" id="KW-0238">DNA-binding</keyword>
<evidence type="ECO:0000259" key="4">
    <source>
        <dbReference type="PROSITE" id="PS50987"/>
    </source>
</evidence>
<dbReference type="EMBL" id="BORP01000001">
    <property type="protein sequence ID" value="GIO25864.1"/>
    <property type="molecule type" value="Genomic_DNA"/>
</dbReference>
<dbReference type="GO" id="GO:0003700">
    <property type="term" value="F:DNA-binding transcription factor activity"/>
    <property type="evidence" value="ECO:0007669"/>
    <property type="project" value="InterPro"/>
</dbReference>
<gene>
    <name evidence="5" type="ORF">J43TS3_04750</name>
</gene>
<dbReference type="InterPro" id="IPR036388">
    <property type="entry name" value="WH-like_DNA-bd_sf"/>
</dbReference>
<dbReference type="Pfam" id="PF01022">
    <property type="entry name" value="HTH_5"/>
    <property type="match status" value="1"/>
</dbReference>
<dbReference type="Proteomes" id="UP000676917">
    <property type="component" value="Unassembled WGS sequence"/>
</dbReference>
<dbReference type="CDD" id="cd00090">
    <property type="entry name" value="HTH_ARSR"/>
    <property type="match status" value="1"/>
</dbReference>
<dbReference type="AlphaFoldDB" id="A0A919X535"/>
<accession>A0A919X535</accession>
<evidence type="ECO:0000313" key="6">
    <source>
        <dbReference type="Proteomes" id="UP000676917"/>
    </source>
</evidence>
<feature type="domain" description="HTH arsR-type" evidence="4">
    <location>
        <begin position="251"/>
        <end position="345"/>
    </location>
</feature>
<evidence type="ECO:0000313" key="5">
    <source>
        <dbReference type="EMBL" id="GIO25864.1"/>
    </source>
</evidence>
<keyword evidence="3" id="KW-0804">Transcription</keyword>
<dbReference type="SUPFAM" id="SSF46785">
    <property type="entry name" value="Winged helix' DNA-binding domain"/>
    <property type="match status" value="1"/>
</dbReference>
<reference evidence="5" key="1">
    <citation type="submission" date="2021-03" db="EMBL/GenBank/DDBJ databases">
        <title>Antimicrobial resistance genes in bacteria isolated from Japanese honey, and their potential for conferring macrolide and lincosamide resistance in the American foulbrood pathogen Paenibacillus larvae.</title>
        <authorList>
            <person name="Okamoto M."/>
            <person name="Kumagai M."/>
            <person name="Kanamori H."/>
            <person name="Takamatsu D."/>
        </authorList>
    </citation>
    <scope>NUCLEOTIDE SEQUENCE</scope>
    <source>
        <strain evidence="5">J43TS3</strain>
    </source>
</reference>
<evidence type="ECO:0000256" key="3">
    <source>
        <dbReference type="ARBA" id="ARBA00023163"/>
    </source>
</evidence>
<dbReference type="RefSeq" id="WP_212919372.1">
    <property type="nucleotide sequence ID" value="NZ_BORP01000001.1"/>
</dbReference>
<dbReference type="PROSITE" id="PS50987">
    <property type="entry name" value="HTH_ARSR_2"/>
    <property type="match status" value="1"/>
</dbReference>
<dbReference type="PANTHER" id="PTHR33154">
    <property type="entry name" value="TRANSCRIPTIONAL REGULATOR, ARSR FAMILY"/>
    <property type="match status" value="1"/>
</dbReference>
<dbReference type="InterPro" id="IPR036390">
    <property type="entry name" value="WH_DNA-bd_sf"/>
</dbReference>
<dbReference type="Gene3D" id="1.10.10.10">
    <property type="entry name" value="Winged helix-like DNA-binding domain superfamily/Winged helix DNA-binding domain"/>
    <property type="match status" value="1"/>
</dbReference>
<organism evidence="5 6">
    <name type="scientific">Ornithinibacillus bavariensis</name>
    <dbReference type="NCBI Taxonomy" id="545502"/>
    <lineage>
        <taxon>Bacteria</taxon>
        <taxon>Bacillati</taxon>
        <taxon>Bacillota</taxon>
        <taxon>Bacilli</taxon>
        <taxon>Bacillales</taxon>
        <taxon>Bacillaceae</taxon>
        <taxon>Ornithinibacillus</taxon>
    </lineage>
</organism>
<dbReference type="PANTHER" id="PTHR33154:SF33">
    <property type="entry name" value="TRANSCRIPTIONAL REPRESSOR SDPR"/>
    <property type="match status" value="1"/>
</dbReference>
<evidence type="ECO:0000256" key="2">
    <source>
        <dbReference type="ARBA" id="ARBA00023125"/>
    </source>
</evidence>
<dbReference type="InterPro" id="IPR051081">
    <property type="entry name" value="HTH_MetalResp_TranReg"/>
</dbReference>
<dbReference type="InterPro" id="IPR011991">
    <property type="entry name" value="ArsR-like_HTH"/>
</dbReference>
<dbReference type="PRINTS" id="PR00778">
    <property type="entry name" value="HTHARSR"/>
</dbReference>
<keyword evidence="1" id="KW-0805">Transcription regulation</keyword>
<comment type="caution">
    <text evidence="5">The sequence shown here is derived from an EMBL/GenBank/DDBJ whole genome shotgun (WGS) entry which is preliminary data.</text>
</comment>
<sequence length="345" mass="40254">MATEKEENQYTPSVVVEHIYSPVVEAISLLSSFVNPTRHEFAKASHQELSLEISKDSKNFIEEWKKVTEWDFMELLNFILPCPYFNDMKQFLHKVSTLSNGEYIYHLLSEFIPMEQINQLLDNPSSINDLDANILWETTKKRNFMISLFSNIERIRTKTSMLLLEIAESNTLRKAEPEHMQIIEESMIEVKTLKMQPLNLAQYVMGKTFRRTSLYKMYIFIPSYYFTPHRMRIFNSDICIVVYGCATPLSDSRETGKELEIKLKALSDQNRLLILNLLSGKKEYGAKLAEYLGITTATVSHHLEILKKTGFVTEEKVGNIKYFSCNKTFTEDFFHSLQHFIYVKD</sequence>
<keyword evidence="6" id="KW-1185">Reference proteome</keyword>
<evidence type="ECO:0000256" key="1">
    <source>
        <dbReference type="ARBA" id="ARBA00023015"/>
    </source>
</evidence>
<dbReference type="NCBIfam" id="NF033788">
    <property type="entry name" value="HTH_metalloreg"/>
    <property type="match status" value="1"/>
</dbReference>